<dbReference type="GO" id="GO:0006082">
    <property type="term" value="P:organic acid metabolic process"/>
    <property type="evidence" value="ECO:0007669"/>
    <property type="project" value="TreeGrafter"/>
</dbReference>
<dbReference type="FunFam" id="1.10.630.10:FF:000036">
    <property type="entry name" value="CYtochrome P450 family"/>
    <property type="match status" value="1"/>
</dbReference>
<dbReference type="InterPro" id="IPR002401">
    <property type="entry name" value="Cyt_P450_E_grp-I"/>
</dbReference>
<dbReference type="Gene3D" id="1.10.630.10">
    <property type="entry name" value="Cytochrome P450"/>
    <property type="match status" value="1"/>
</dbReference>
<evidence type="ECO:0000256" key="4">
    <source>
        <dbReference type="ARBA" id="ARBA00023002"/>
    </source>
</evidence>
<dbReference type="OrthoDB" id="6507093at2759"/>
<evidence type="ECO:0000256" key="2">
    <source>
        <dbReference type="ARBA" id="ARBA00010617"/>
    </source>
</evidence>
<evidence type="ECO:0000256" key="8">
    <source>
        <dbReference type="RuleBase" id="RU000461"/>
    </source>
</evidence>
<dbReference type="AlphaFoldDB" id="V9MHD6"/>
<name>V9MHD6_PANCT</name>
<proteinExistence type="evidence at transcript level"/>
<dbReference type="InterPro" id="IPR036396">
    <property type="entry name" value="Cyt_P450_sf"/>
</dbReference>
<dbReference type="PRINTS" id="PR00385">
    <property type="entry name" value="P450"/>
</dbReference>
<reference evidence="10" key="1">
    <citation type="submission" date="2012-11" db="EMBL/GenBank/DDBJ databases">
        <title>Overexpression of P450 genes, are associated with resistance to acaricides in citrus red mite, Panonychus citri.</title>
        <authorList>
            <person name="Ding T."/>
        </authorList>
    </citation>
    <scope>NUCLEOTIDE SEQUENCE</scope>
</reference>
<keyword evidence="9" id="KW-0812">Transmembrane</keyword>
<keyword evidence="5 7" id="KW-0408">Iron</keyword>
<dbReference type="PANTHER" id="PTHR24300">
    <property type="entry name" value="CYTOCHROME P450 508A4-RELATED"/>
    <property type="match status" value="1"/>
</dbReference>
<feature type="transmembrane region" description="Helical" evidence="9">
    <location>
        <begin position="217"/>
        <end position="237"/>
    </location>
</feature>
<dbReference type="EMBL" id="KC201274">
    <property type="protein sequence ID" value="AGG35981.1"/>
    <property type="molecule type" value="mRNA"/>
</dbReference>
<evidence type="ECO:0000256" key="6">
    <source>
        <dbReference type="ARBA" id="ARBA00023033"/>
    </source>
</evidence>
<keyword evidence="9" id="KW-0472">Membrane</keyword>
<feature type="transmembrane region" description="Helical" evidence="9">
    <location>
        <begin position="12"/>
        <end position="33"/>
    </location>
</feature>
<dbReference type="GO" id="GO:0005506">
    <property type="term" value="F:iron ion binding"/>
    <property type="evidence" value="ECO:0007669"/>
    <property type="project" value="InterPro"/>
</dbReference>
<dbReference type="PROSITE" id="PS00086">
    <property type="entry name" value="CYTOCHROME_P450"/>
    <property type="match status" value="1"/>
</dbReference>
<keyword evidence="4 8" id="KW-0560">Oxidoreductase</keyword>
<protein>
    <submittedName>
        <fullName evidence="10">Cytochrome P450 monooxygenase</fullName>
    </submittedName>
</protein>
<evidence type="ECO:0000313" key="10">
    <source>
        <dbReference type="EMBL" id="AGG35981.1"/>
    </source>
</evidence>
<gene>
    <name evidence="10" type="primary">CYP392F1</name>
</gene>
<keyword evidence="6 8" id="KW-0503">Monooxygenase</keyword>
<dbReference type="SUPFAM" id="SSF48264">
    <property type="entry name" value="Cytochrome P450"/>
    <property type="match status" value="1"/>
</dbReference>
<evidence type="ECO:0000256" key="3">
    <source>
        <dbReference type="ARBA" id="ARBA00022723"/>
    </source>
</evidence>
<keyword evidence="9" id="KW-1133">Transmembrane helix</keyword>
<keyword evidence="3 7" id="KW-0479">Metal-binding</keyword>
<evidence type="ECO:0000256" key="5">
    <source>
        <dbReference type="ARBA" id="ARBA00023004"/>
    </source>
</evidence>
<dbReference type="GO" id="GO:0016712">
    <property type="term" value="F:oxidoreductase activity, acting on paired donors, with incorporation or reduction of molecular oxygen, reduced flavin or flavoprotein as one donor, and incorporation of one atom of oxygen"/>
    <property type="evidence" value="ECO:0007669"/>
    <property type="project" value="TreeGrafter"/>
</dbReference>
<dbReference type="InterPro" id="IPR001128">
    <property type="entry name" value="Cyt_P450"/>
</dbReference>
<organism evidence="10">
    <name type="scientific">Panonychus citri</name>
    <name type="common">Citrus red mite</name>
    <name type="synonym">Tetranychus citri</name>
    <dbReference type="NCBI Taxonomy" id="50023"/>
    <lineage>
        <taxon>Eukaryota</taxon>
        <taxon>Metazoa</taxon>
        <taxon>Ecdysozoa</taxon>
        <taxon>Arthropoda</taxon>
        <taxon>Chelicerata</taxon>
        <taxon>Arachnida</taxon>
        <taxon>Acari</taxon>
        <taxon>Acariformes</taxon>
        <taxon>Trombidiformes</taxon>
        <taxon>Prostigmata</taxon>
        <taxon>Eleutherengona</taxon>
        <taxon>Raphignathae</taxon>
        <taxon>Tetranychoidea</taxon>
        <taxon>Tetranychidae</taxon>
        <taxon>Panonychus</taxon>
    </lineage>
</organism>
<evidence type="ECO:0000256" key="7">
    <source>
        <dbReference type="PIRSR" id="PIRSR602401-1"/>
    </source>
</evidence>
<dbReference type="GO" id="GO:0006805">
    <property type="term" value="P:xenobiotic metabolic process"/>
    <property type="evidence" value="ECO:0007669"/>
    <property type="project" value="TreeGrafter"/>
</dbReference>
<evidence type="ECO:0000256" key="1">
    <source>
        <dbReference type="ARBA" id="ARBA00001971"/>
    </source>
</evidence>
<dbReference type="GO" id="GO:0020037">
    <property type="term" value="F:heme binding"/>
    <property type="evidence" value="ECO:0007669"/>
    <property type="project" value="InterPro"/>
</dbReference>
<dbReference type="Pfam" id="PF00067">
    <property type="entry name" value="p450"/>
    <property type="match status" value="1"/>
</dbReference>
<evidence type="ECO:0000256" key="9">
    <source>
        <dbReference type="SAM" id="Phobius"/>
    </source>
</evidence>
<accession>V9MHD6</accession>
<feature type="binding site" description="axial binding residue" evidence="7">
    <location>
        <position position="448"/>
    </location>
    <ligand>
        <name>heme</name>
        <dbReference type="ChEBI" id="CHEBI:30413"/>
    </ligand>
    <ligandPart>
        <name>Fe</name>
        <dbReference type="ChEBI" id="CHEBI:18248"/>
    </ligandPart>
</feature>
<dbReference type="GO" id="GO:0005737">
    <property type="term" value="C:cytoplasm"/>
    <property type="evidence" value="ECO:0007669"/>
    <property type="project" value="TreeGrafter"/>
</dbReference>
<dbReference type="InterPro" id="IPR017972">
    <property type="entry name" value="Cyt_P450_CS"/>
</dbReference>
<keyword evidence="7 8" id="KW-0349">Heme</keyword>
<sequence length="509" mass="58833">MILSVHFDFVAILLNCAYICFGLLIVNHVLGFIQRLNRLPSGPWGLPVVGYLPFTRDDTYVQFGELAVKYGPVFSVKLGSYDVVVLADWKSIREAFSSDHLLSRPRENFFGDELKDVSFTEMSGDPWKEQRRIAMTTLRNVGLGKSKMEDLIREEIDSFLNELKTTDERPFKFIDKVKLSIPNNVSILLFGHKYDYDDPVKVELEKNLDNADSVGHFISSGVFMPWITKFLIFFNYLDMKEMIKIIKRTDCFVQIEIDKHLEKMKTSDTKEIEDYIDGFLHEMDKRADENNSNFNREVLLRNTSAFYSAGSSTIQSTLNWTMAYLAAYPEYQEKIRDEIRETIGFDRLPNNVDRQRMPFTISFIYEVHRMVSLVPINLQRRATADVKIGDKLIPKDTLVLFNFWSVHRDSSLYPEPDKFDPNRFLIDNGTKAVKPQHLIPFSGGKRVCPGESLANLQLFLYVVSILQKFKVLPEPGKQISFESRYNGGRQPKNPIYVIFKQLTIPKTKG</sequence>
<dbReference type="InterPro" id="IPR050182">
    <property type="entry name" value="Cytochrome_P450_fam2"/>
</dbReference>
<comment type="cofactor">
    <cofactor evidence="1 7">
        <name>heme</name>
        <dbReference type="ChEBI" id="CHEBI:30413"/>
    </cofactor>
</comment>
<dbReference type="PANTHER" id="PTHR24300:SF375">
    <property type="entry name" value="CYTOCHROME P450 FAMILY"/>
    <property type="match status" value="1"/>
</dbReference>
<dbReference type="PRINTS" id="PR00463">
    <property type="entry name" value="EP450I"/>
</dbReference>
<comment type="similarity">
    <text evidence="2 8">Belongs to the cytochrome P450 family.</text>
</comment>